<reference evidence="1 2" key="1">
    <citation type="journal article" date="2021" name="Genome Biol.">
        <title>AFLAP: assembly-free linkage analysis pipeline using k-mers from genome sequencing data.</title>
        <authorList>
            <person name="Fletcher K."/>
            <person name="Zhang L."/>
            <person name="Gil J."/>
            <person name="Han R."/>
            <person name="Cavanaugh K."/>
            <person name="Michelmore R."/>
        </authorList>
    </citation>
    <scope>NUCLEOTIDE SEQUENCE [LARGE SCALE GENOMIC DNA]</scope>
    <source>
        <strain evidence="1 2">SF5</strain>
    </source>
</reference>
<dbReference type="Proteomes" id="UP000294530">
    <property type="component" value="Unassembled WGS sequence"/>
</dbReference>
<evidence type="ECO:0000313" key="2">
    <source>
        <dbReference type="Proteomes" id="UP000294530"/>
    </source>
</evidence>
<dbReference type="InterPro" id="IPR043502">
    <property type="entry name" value="DNA/RNA_pol_sf"/>
</dbReference>
<name>A0A976FH67_BRELC</name>
<dbReference type="KEGG" id="blac:94347118"/>
<organism evidence="1 2">
    <name type="scientific">Bremia lactucae</name>
    <name type="common">Lettuce downy mildew</name>
    <dbReference type="NCBI Taxonomy" id="4779"/>
    <lineage>
        <taxon>Eukaryota</taxon>
        <taxon>Sar</taxon>
        <taxon>Stramenopiles</taxon>
        <taxon>Oomycota</taxon>
        <taxon>Peronosporomycetes</taxon>
        <taxon>Peronosporales</taxon>
        <taxon>Peronosporaceae</taxon>
        <taxon>Bremia</taxon>
    </lineage>
</organism>
<accession>A0A976FH67</accession>
<dbReference type="OrthoDB" id="168220at2759"/>
<gene>
    <name evidence="1" type="ORF">CCR75_003350</name>
</gene>
<dbReference type="AlphaFoldDB" id="A0A976FH67"/>
<keyword evidence="2" id="KW-1185">Reference proteome</keyword>
<protein>
    <submittedName>
        <fullName evidence="1">Uncharacterized protein</fullName>
    </submittedName>
</protein>
<proteinExistence type="predicted"/>
<comment type="caution">
    <text evidence="1">The sequence shown here is derived from an EMBL/GenBank/DDBJ whole genome shotgun (WGS) entry which is preliminary data.</text>
</comment>
<evidence type="ECO:0000313" key="1">
    <source>
        <dbReference type="EMBL" id="TDH66775.1"/>
    </source>
</evidence>
<dbReference type="EMBL" id="SHOA02000014">
    <property type="protein sequence ID" value="TDH66775.1"/>
    <property type="molecule type" value="Genomic_DNA"/>
</dbReference>
<dbReference type="Gene3D" id="3.10.10.10">
    <property type="entry name" value="HIV Type 1 Reverse Transcriptase, subunit A, domain 1"/>
    <property type="match status" value="1"/>
</dbReference>
<dbReference type="SUPFAM" id="SSF56672">
    <property type="entry name" value="DNA/RNA polymerases"/>
    <property type="match status" value="1"/>
</dbReference>
<dbReference type="RefSeq" id="XP_067816274.1">
    <property type="nucleotide sequence ID" value="XM_067961447.1"/>
</dbReference>
<sequence length="125" mass="13927">MTDDTLKAGSESSKAKVLRELVAEYKDVWRIRIGADPPADVEPLRVPVRAYTQPYRSGRDFLRSYRKKLVENGLVRKNNSSRWACATLPARKPGGKVFRFIVGYCPINHLTVPLAGATLNLAAIT</sequence>
<dbReference type="GeneID" id="94347118"/>